<evidence type="ECO:0000313" key="4">
    <source>
        <dbReference type="Proteomes" id="UP000677228"/>
    </source>
</evidence>
<dbReference type="AlphaFoldDB" id="A0A8S2EZY3"/>
<comment type="caution">
    <text evidence="2">The sequence shown here is derived from an EMBL/GenBank/DDBJ whole genome shotgun (WGS) entry which is preliminary data.</text>
</comment>
<gene>
    <name evidence="2" type="ORF">OVA965_LOCUS30345</name>
    <name evidence="3" type="ORF">TMI583_LOCUS31144</name>
</gene>
<evidence type="ECO:0000313" key="3">
    <source>
        <dbReference type="EMBL" id="CAF4152262.1"/>
    </source>
</evidence>
<feature type="compositionally biased region" description="Basic and acidic residues" evidence="1">
    <location>
        <begin position="124"/>
        <end position="133"/>
    </location>
</feature>
<proteinExistence type="predicted"/>
<evidence type="ECO:0000256" key="1">
    <source>
        <dbReference type="SAM" id="MobiDB-lite"/>
    </source>
</evidence>
<name>A0A8S2EZY3_9BILA</name>
<feature type="region of interest" description="Disordered" evidence="1">
    <location>
        <begin position="1"/>
        <end position="40"/>
    </location>
</feature>
<feature type="compositionally biased region" description="Polar residues" evidence="1">
    <location>
        <begin position="22"/>
        <end position="38"/>
    </location>
</feature>
<protein>
    <submittedName>
        <fullName evidence="2">Uncharacterized protein</fullName>
    </submittedName>
</protein>
<organism evidence="2 4">
    <name type="scientific">Didymodactylos carnosus</name>
    <dbReference type="NCBI Taxonomy" id="1234261"/>
    <lineage>
        <taxon>Eukaryota</taxon>
        <taxon>Metazoa</taxon>
        <taxon>Spiralia</taxon>
        <taxon>Gnathifera</taxon>
        <taxon>Rotifera</taxon>
        <taxon>Eurotatoria</taxon>
        <taxon>Bdelloidea</taxon>
        <taxon>Philodinida</taxon>
        <taxon>Philodinidae</taxon>
        <taxon>Didymodactylos</taxon>
    </lineage>
</organism>
<evidence type="ECO:0000313" key="2">
    <source>
        <dbReference type="EMBL" id="CAF1341031.1"/>
    </source>
</evidence>
<accession>A0A8S2EZY3</accession>
<dbReference type="EMBL" id="CAJOBA010043616">
    <property type="protein sequence ID" value="CAF4152262.1"/>
    <property type="molecule type" value="Genomic_DNA"/>
</dbReference>
<sequence>MRPIISSSRVKPGLAKSPALPASTSAEPAQTLPPINQKSSDELERLLQQEKMKTTKLSTELERQKTLIAELKVEFEKGKSPFPLFQIQTGKGESAKRGAKVAPSMANSTTTKVKEQPTSDDEPEEKRWPEKPSRTSNQKNLRPPKDSQLPPWSIVGPTIGQILGASPSY</sequence>
<dbReference type="Proteomes" id="UP000682733">
    <property type="component" value="Unassembled WGS sequence"/>
</dbReference>
<feature type="region of interest" description="Disordered" evidence="1">
    <location>
        <begin position="83"/>
        <end position="169"/>
    </location>
</feature>
<dbReference type="EMBL" id="CAJNOK010021991">
    <property type="protein sequence ID" value="CAF1341031.1"/>
    <property type="molecule type" value="Genomic_DNA"/>
</dbReference>
<dbReference type="Proteomes" id="UP000677228">
    <property type="component" value="Unassembled WGS sequence"/>
</dbReference>
<reference evidence="2" key="1">
    <citation type="submission" date="2021-02" db="EMBL/GenBank/DDBJ databases">
        <authorList>
            <person name="Nowell W R."/>
        </authorList>
    </citation>
    <scope>NUCLEOTIDE SEQUENCE</scope>
</reference>